<sequence length="59" mass="6863">MLFILFCISPLKIVWQCWEETRGSNFQTVWGSWEETREGPIFKTIGSNFSKPEGLVLKP</sequence>
<keyword evidence="3" id="KW-1185">Reference proteome</keyword>
<name>A0A4U6VPH8_SETVI</name>
<feature type="signal peptide" evidence="1">
    <location>
        <begin position="1"/>
        <end position="16"/>
    </location>
</feature>
<evidence type="ECO:0000313" key="2">
    <source>
        <dbReference type="EMBL" id="TKW31691.1"/>
    </source>
</evidence>
<dbReference type="AlphaFoldDB" id="A0A4U6VPH8"/>
<evidence type="ECO:0000313" key="3">
    <source>
        <dbReference type="Proteomes" id="UP000298652"/>
    </source>
</evidence>
<reference evidence="2" key="1">
    <citation type="submission" date="2019-03" db="EMBL/GenBank/DDBJ databases">
        <title>WGS assembly of Setaria viridis.</title>
        <authorList>
            <person name="Huang P."/>
            <person name="Jenkins J."/>
            <person name="Grimwood J."/>
            <person name="Barry K."/>
            <person name="Healey A."/>
            <person name="Mamidi S."/>
            <person name="Sreedasyam A."/>
            <person name="Shu S."/>
            <person name="Feldman M."/>
            <person name="Wu J."/>
            <person name="Yu Y."/>
            <person name="Chen C."/>
            <person name="Johnson J."/>
            <person name="Rokhsar D."/>
            <person name="Baxter I."/>
            <person name="Schmutz J."/>
            <person name="Brutnell T."/>
            <person name="Kellogg E."/>
        </authorList>
    </citation>
    <scope>NUCLEOTIDE SEQUENCE [LARGE SCALE GENOMIC DNA]</scope>
</reference>
<keyword evidence="1" id="KW-0732">Signal</keyword>
<dbReference type="Gramene" id="TKW31691">
    <property type="protein sequence ID" value="TKW31691"/>
    <property type="gene ID" value="SEVIR_2G122050v2"/>
</dbReference>
<dbReference type="Proteomes" id="UP000298652">
    <property type="component" value="Chromosome 2"/>
</dbReference>
<dbReference type="EMBL" id="CM016553">
    <property type="protein sequence ID" value="TKW31691.1"/>
    <property type="molecule type" value="Genomic_DNA"/>
</dbReference>
<accession>A0A4U6VPH8</accession>
<organism evidence="2 3">
    <name type="scientific">Setaria viridis</name>
    <name type="common">Green bristlegrass</name>
    <name type="synonym">Setaria italica subsp. viridis</name>
    <dbReference type="NCBI Taxonomy" id="4556"/>
    <lineage>
        <taxon>Eukaryota</taxon>
        <taxon>Viridiplantae</taxon>
        <taxon>Streptophyta</taxon>
        <taxon>Embryophyta</taxon>
        <taxon>Tracheophyta</taxon>
        <taxon>Spermatophyta</taxon>
        <taxon>Magnoliopsida</taxon>
        <taxon>Liliopsida</taxon>
        <taxon>Poales</taxon>
        <taxon>Poaceae</taxon>
        <taxon>PACMAD clade</taxon>
        <taxon>Panicoideae</taxon>
        <taxon>Panicodae</taxon>
        <taxon>Paniceae</taxon>
        <taxon>Cenchrinae</taxon>
        <taxon>Setaria</taxon>
    </lineage>
</organism>
<protein>
    <submittedName>
        <fullName evidence="2">Uncharacterized protein</fullName>
    </submittedName>
</protein>
<gene>
    <name evidence="2" type="ORF">SEVIR_2G122050v2</name>
</gene>
<feature type="chain" id="PRO_5020918813" evidence="1">
    <location>
        <begin position="17"/>
        <end position="59"/>
    </location>
</feature>
<evidence type="ECO:0000256" key="1">
    <source>
        <dbReference type="SAM" id="SignalP"/>
    </source>
</evidence>
<proteinExistence type="predicted"/>